<dbReference type="Gene3D" id="3.90.25.10">
    <property type="entry name" value="UDP-galactose 4-epimerase, domain 1"/>
    <property type="match status" value="1"/>
</dbReference>
<evidence type="ECO:0000313" key="2">
    <source>
        <dbReference type="EMBL" id="SBT67827.1"/>
    </source>
</evidence>
<dbReference type="RefSeq" id="WP_091579010.1">
    <property type="nucleotide sequence ID" value="NZ_FLRH01000004.1"/>
</dbReference>
<dbReference type="InterPro" id="IPR036291">
    <property type="entry name" value="NAD(P)-bd_dom_sf"/>
</dbReference>
<dbReference type="Gene3D" id="3.40.50.720">
    <property type="entry name" value="NAD(P)-binding Rossmann-like Domain"/>
    <property type="match status" value="1"/>
</dbReference>
<dbReference type="PANTHER" id="PTHR47129:SF1">
    <property type="entry name" value="NMRA-LIKE DOMAIN-CONTAINING PROTEIN"/>
    <property type="match status" value="1"/>
</dbReference>
<reference evidence="3" key="1">
    <citation type="submission" date="2016-06" db="EMBL/GenBank/DDBJ databases">
        <authorList>
            <person name="Varghese N."/>
            <person name="Submissions Spin"/>
        </authorList>
    </citation>
    <scope>NUCLEOTIDE SEQUENCE [LARGE SCALE GENOMIC DNA]</scope>
    <source>
        <strain evidence="3">DSM 45794</strain>
    </source>
</reference>
<evidence type="ECO:0000259" key="1">
    <source>
        <dbReference type="Pfam" id="PF05368"/>
    </source>
</evidence>
<evidence type="ECO:0000313" key="3">
    <source>
        <dbReference type="Proteomes" id="UP000199558"/>
    </source>
</evidence>
<dbReference type="STRING" id="946078.GA0070622_4908"/>
<dbReference type="Proteomes" id="UP000199558">
    <property type="component" value="Unassembled WGS sequence"/>
</dbReference>
<dbReference type="OrthoDB" id="5510591at2"/>
<name>A0A1A9BG26_9ACTN</name>
<feature type="domain" description="NmrA-like" evidence="1">
    <location>
        <begin position="2"/>
        <end position="243"/>
    </location>
</feature>
<dbReference type="AlphaFoldDB" id="A0A1A9BG26"/>
<dbReference type="InterPro" id="IPR052718">
    <property type="entry name" value="NmrA-type_oxidoreductase"/>
</dbReference>
<dbReference type="PANTHER" id="PTHR47129">
    <property type="entry name" value="QUINONE OXIDOREDUCTASE 2"/>
    <property type="match status" value="1"/>
</dbReference>
<sequence length="288" mass="29744">MIVITGATGHLGSRIVAEVLRRVPAAAVGVSVTDVAKATALQARGVRVRRGDFTDPATLADAFEGADQVLIVSAAIRGAAATGANIAAIDAATAAGAQRILYTSHQGASTDSLFPPMITHARTEEHLAATGIPHVALRNGFYSSTLRYYLDEAAATGRLALPADGPVSWTGHDDLAAAAAVLLTDGSVAASPTAPLTAPSTLDSAAVAAVASEVTGREVTRVVVDDEEWVRAAVSRGMPRAAAEFNLGMFRAARRGEFMVTDPTLETLIGRPAESVRTALRRMLAARP</sequence>
<organism evidence="2 3">
    <name type="scientific">Micromonospora sediminicola</name>
    <dbReference type="NCBI Taxonomy" id="946078"/>
    <lineage>
        <taxon>Bacteria</taxon>
        <taxon>Bacillati</taxon>
        <taxon>Actinomycetota</taxon>
        <taxon>Actinomycetes</taxon>
        <taxon>Micromonosporales</taxon>
        <taxon>Micromonosporaceae</taxon>
        <taxon>Micromonospora</taxon>
    </lineage>
</organism>
<accession>A0A1A9BG26</accession>
<dbReference type="InterPro" id="IPR008030">
    <property type="entry name" value="NmrA-like"/>
</dbReference>
<dbReference type="Pfam" id="PF05368">
    <property type="entry name" value="NmrA"/>
    <property type="match status" value="1"/>
</dbReference>
<gene>
    <name evidence="2" type="ORF">GA0070622_4908</name>
</gene>
<proteinExistence type="predicted"/>
<dbReference type="EMBL" id="FLRH01000004">
    <property type="protein sequence ID" value="SBT67827.1"/>
    <property type="molecule type" value="Genomic_DNA"/>
</dbReference>
<keyword evidence="3" id="KW-1185">Reference proteome</keyword>
<dbReference type="SUPFAM" id="SSF51735">
    <property type="entry name" value="NAD(P)-binding Rossmann-fold domains"/>
    <property type="match status" value="1"/>
</dbReference>
<protein>
    <submittedName>
        <fullName evidence="2">Uncharacterized conserved protein YbjT, contains NAD(P)-binding and DUF2867 domains</fullName>
    </submittedName>
</protein>